<feature type="compositionally biased region" description="Basic and acidic residues" evidence="1">
    <location>
        <begin position="239"/>
        <end position="255"/>
    </location>
</feature>
<gene>
    <name evidence="3" type="ORF">ADUPG1_012887</name>
</gene>
<feature type="region of interest" description="Disordered" evidence="1">
    <location>
        <begin position="177"/>
        <end position="270"/>
    </location>
</feature>
<feature type="transmembrane region" description="Helical" evidence="2">
    <location>
        <begin position="297"/>
        <end position="324"/>
    </location>
</feature>
<evidence type="ECO:0000256" key="1">
    <source>
        <dbReference type="SAM" id="MobiDB-lite"/>
    </source>
</evidence>
<feature type="transmembrane region" description="Helical" evidence="2">
    <location>
        <begin position="6"/>
        <end position="25"/>
    </location>
</feature>
<comment type="caution">
    <text evidence="3">The sequence shown here is derived from an EMBL/GenBank/DDBJ whole genome shotgun (WGS) entry which is preliminary data.</text>
</comment>
<name>A0ABQ5K114_9EUKA</name>
<feature type="transmembrane region" description="Helical" evidence="2">
    <location>
        <begin position="471"/>
        <end position="497"/>
    </location>
</feature>
<evidence type="ECO:0000256" key="2">
    <source>
        <dbReference type="SAM" id="Phobius"/>
    </source>
</evidence>
<feature type="compositionally biased region" description="Basic and acidic residues" evidence="1">
    <location>
        <begin position="183"/>
        <end position="193"/>
    </location>
</feature>
<keyword evidence="2" id="KW-0812">Transmembrane</keyword>
<feature type="transmembrane region" description="Helical" evidence="2">
    <location>
        <begin position="509"/>
        <end position="530"/>
    </location>
</feature>
<reference evidence="3" key="1">
    <citation type="submission" date="2022-03" db="EMBL/GenBank/DDBJ databases">
        <title>Draft genome sequence of Aduncisulcus paluster, a free-living microaerophilic Fornicata.</title>
        <authorList>
            <person name="Yuyama I."/>
            <person name="Kume K."/>
            <person name="Tamura T."/>
            <person name="Inagaki Y."/>
            <person name="Hashimoto T."/>
        </authorList>
    </citation>
    <scope>NUCLEOTIDE SEQUENCE</scope>
    <source>
        <strain evidence="3">NY0171</strain>
    </source>
</reference>
<feature type="transmembrane region" description="Helical" evidence="2">
    <location>
        <begin position="336"/>
        <end position="362"/>
    </location>
</feature>
<sequence>MERRVFLVWSLFFLGILLFSGLIVYGNVFNSNVYRIDLFESTRCHHCRIAKESVIPVIQKWKNVSLNIHSVDDKEEQALFDSMGSDACIPKTLRGTPTAIVGHNAFSGVISLKFLLPFNYFSFKYLDVSDFTVVFLIFGSVCSFAASATIAVAHGTPFTKKIYEARLAEFVAEQKAANNGNEVEEKSDSHASDGGDSVPAESEIAAKDEEEKEDDETVETPEHKDDEEQEKDGEGQEIDPPKEDKAEETADESKDTVQPSSSLDDIKKLDPETLSEKQIADLQKKIAKDWSFTPRRLPFFTTLVLSCAVCINLPIVIGAISSFAEYLSDRFLEPEVGYGVLLLLPKLLAMIFFVAHIASIFVDSARRNKPISRCDRMFWWGYKFAHVRFPQFYDTILISLGMCAVQMLCSFIGTCTVSKLLETISEMMGDKDYNSYGEYHNAAMGFRDILLPAMPSIYERMMSILFKQKGLVVRSILIFIGICIGAIMGDIIVGFVAKPPRVGNVYTTVAGRMGKNISQIALCIFTSILFM</sequence>
<dbReference type="Proteomes" id="UP001057375">
    <property type="component" value="Unassembled WGS sequence"/>
</dbReference>
<feature type="transmembrane region" description="Helical" evidence="2">
    <location>
        <begin position="133"/>
        <end position="153"/>
    </location>
</feature>
<evidence type="ECO:0000313" key="3">
    <source>
        <dbReference type="EMBL" id="GKT24934.1"/>
    </source>
</evidence>
<dbReference type="InterPro" id="IPR036249">
    <property type="entry name" value="Thioredoxin-like_sf"/>
</dbReference>
<accession>A0ABQ5K114</accession>
<dbReference type="SUPFAM" id="SSF52833">
    <property type="entry name" value="Thioredoxin-like"/>
    <property type="match status" value="1"/>
</dbReference>
<keyword evidence="4" id="KW-1185">Reference proteome</keyword>
<dbReference type="EMBL" id="BQXS01012554">
    <property type="protein sequence ID" value="GKT24934.1"/>
    <property type="molecule type" value="Genomic_DNA"/>
</dbReference>
<feature type="compositionally biased region" description="Acidic residues" evidence="1">
    <location>
        <begin position="210"/>
        <end position="219"/>
    </location>
</feature>
<protein>
    <submittedName>
        <fullName evidence="3">Uncharacterized protein</fullName>
    </submittedName>
</protein>
<proteinExistence type="predicted"/>
<evidence type="ECO:0000313" key="4">
    <source>
        <dbReference type="Proteomes" id="UP001057375"/>
    </source>
</evidence>
<keyword evidence="2" id="KW-0472">Membrane</keyword>
<organism evidence="3 4">
    <name type="scientific">Aduncisulcus paluster</name>
    <dbReference type="NCBI Taxonomy" id="2918883"/>
    <lineage>
        <taxon>Eukaryota</taxon>
        <taxon>Metamonada</taxon>
        <taxon>Carpediemonas-like organisms</taxon>
        <taxon>Aduncisulcus</taxon>
    </lineage>
</organism>
<keyword evidence="2" id="KW-1133">Transmembrane helix</keyword>
<feature type="compositionally biased region" description="Acidic residues" evidence="1">
    <location>
        <begin position="227"/>
        <end position="237"/>
    </location>
</feature>